<evidence type="ECO:0000313" key="13">
    <source>
        <dbReference type="Proteomes" id="UP000632454"/>
    </source>
</evidence>
<dbReference type="Gene3D" id="3.40.1380.10">
    <property type="match status" value="1"/>
</dbReference>
<dbReference type="Gene3D" id="1.10.287.80">
    <property type="entry name" value="ATP synthase, gamma subunit, helix hairpin domain"/>
    <property type="match status" value="2"/>
</dbReference>
<dbReference type="Proteomes" id="UP000632454">
    <property type="component" value="Unassembled WGS sequence"/>
</dbReference>
<proteinExistence type="inferred from homology"/>
<evidence type="ECO:0000256" key="7">
    <source>
        <dbReference type="ARBA" id="ARBA00023136"/>
    </source>
</evidence>
<dbReference type="HAMAP" id="MF_00815">
    <property type="entry name" value="ATP_synth_gamma_bact"/>
    <property type="match status" value="1"/>
</dbReference>
<evidence type="ECO:0000256" key="8">
    <source>
        <dbReference type="ARBA" id="ARBA00023196"/>
    </source>
</evidence>
<evidence type="ECO:0000256" key="9">
    <source>
        <dbReference type="ARBA" id="ARBA00023310"/>
    </source>
</evidence>
<dbReference type="PANTHER" id="PTHR11693">
    <property type="entry name" value="ATP SYNTHASE GAMMA CHAIN"/>
    <property type="match status" value="1"/>
</dbReference>
<dbReference type="NCBIfam" id="TIGR01146">
    <property type="entry name" value="ATPsyn_F1gamma"/>
    <property type="match status" value="1"/>
</dbReference>
<keyword evidence="10" id="KW-1003">Cell membrane</keyword>
<dbReference type="PRINTS" id="PR00126">
    <property type="entry name" value="ATPASEGAMMA"/>
</dbReference>
<evidence type="ECO:0000256" key="3">
    <source>
        <dbReference type="ARBA" id="ARBA00007681"/>
    </source>
</evidence>
<evidence type="ECO:0000256" key="10">
    <source>
        <dbReference type="HAMAP-Rule" id="MF_00815"/>
    </source>
</evidence>
<evidence type="ECO:0000256" key="2">
    <source>
        <dbReference type="ARBA" id="ARBA00004170"/>
    </source>
</evidence>
<dbReference type="SUPFAM" id="SSF52943">
    <property type="entry name" value="ATP synthase (F1-ATPase), gamma subunit"/>
    <property type="match status" value="1"/>
</dbReference>
<dbReference type="Pfam" id="PF00231">
    <property type="entry name" value="ATP-synt"/>
    <property type="match status" value="1"/>
</dbReference>
<keyword evidence="6 10" id="KW-0406">Ion transport</keyword>
<evidence type="ECO:0000256" key="4">
    <source>
        <dbReference type="ARBA" id="ARBA00022448"/>
    </source>
</evidence>
<dbReference type="InterPro" id="IPR023632">
    <property type="entry name" value="ATP_synth_F1_gsu_CS"/>
</dbReference>
<dbReference type="EMBL" id="BMCS01000002">
    <property type="protein sequence ID" value="GGF30669.1"/>
    <property type="molecule type" value="Genomic_DNA"/>
</dbReference>
<name>A0ABQ1V1I5_9NOCA</name>
<organism evidence="12 13">
    <name type="scientific">Williamsia phyllosphaerae</name>
    <dbReference type="NCBI Taxonomy" id="885042"/>
    <lineage>
        <taxon>Bacteria</taxon>
        <taxon>Bacillati</taxon>
        <taxon>Actinomycetota</taxon>
        <taxon>Actinomycetes</taxon>
        <taxon>Mycobacteriales</taxon>
        <taxon>Nocardiaceae</taxon>
        <taxon>Williamsia</taxon>
    </lineage>
</organism>
<comment type="similarity">
    <text evidence="3 10">Belongs to the ATPase gamma chain family.</text>
</comment>
<dbReference type="CDD" id="cd12151">
    <property type="entry name" value="F1-ATPase_gamma"/>
    <property type="match status" value="1"/>
</dbReference>
<gene>
    <name evidence="10 12" type="primary">atpG</name>
    <name evidence="12" type="ORF">GCM10007298_28170</name>
</gene>
<dbReference type="InterPro" id="IPR000131">
    <property type="entry name" value="ATP_synth_F1_gsu"/>
</dbReference>
<evidence type="ECO:0000256" key="11">
    <source>
        <dbReference type="SAM" id="MobiDB-lite"/>
    </source>
</evidence>
<keyword evidence="8 10" id="KW-0139">CF(1)</keyword>
<keyword evidence="7 10" id="KW-0472">Membrane</keyword>
<dbReference type="NCBIfam" id="NF004145">
    <property type="entry name" value="PRK05621.1-2"/>
    <property type="match status" value="1"/>
</dbReference>
<comment type="caution">
    <text evidence="12">The sequence shown here is derived from an EMBL/GenBank/DDBJ whole genome shotgun (WGS) entry which is preliminary data.</text>
</comment>
<keyword evidence="13" id="KW-1185">Reference proteome</keyword>
<dbReference type="PANTHER" id="PTHR11693:SF22">
    <property type="entry name" value="ATP SYNTHASE SUBUNIT GAMMA, MITOCHONDRIAL"/>
    <property type="match status" value="1"/>
</dbReference>
<comment type="subunit">
    <text evidence="10">F-type ATPases have 2 components, CF(1) - the catalytic core - and CF(0) - the membrane proton channel. CF(1) has five subunits: alpha(3), beta(3), gamma(1), delta(1), epsilon(1). CF(0) has three main subunits: a, b and c.</text>
</comment>
<keyword evidence="9 10" id="KW-0066">ATP synthesis</keyword>
<keyword evidence="4 10" id="KW-0813">Transport</keyword>
<comment type="function">
    <text evidence="1 10">Produces ATP from ADP in the presence of a proton gradient across the membrane. The gamma chain is believed to be important in regulating ATPase activity and the flow of protons through the CF(0) complex.</text>
</comment>
<dbReference type="RefSeq" id="WP_188490617.1">
    <property type="nucleotide sequence ID" value="NZ_BMCS01000002.1"/>
</dbReference>
<evidence type="ECO:0000313" key="12">
    <source>
        <dbReference type="EMBL" id="GGF30669.1"/>
    </source>
</evidence>
<feature type="region of interest" description="Disordered" evidence="11">
    <location>
        <begin position="207"/>
        <end position="232"/>
    </location>
</feature>
<evidence type="ECO:0000256" key="1">
    <source>
        <dbReference type="ARBA" id="ARBA00003456"/>
    </source>
</evidence>
<accession>A0ABQ1V1I5</accession>
<evidence type="ECO:0000256" key="5">
    <source>
        <dbReference type="ARBA" id="ARBA00022781"/>
    </source>
</evidence>
<comment type="subcellular location">
    <subcellularLocation>
        <location evidence="10">Cell membrane</location>
        <topology evidence="10">Peripheral membrane protein</topology>
    </subcellularLocation>
    <subcellularLocation>
        <location evidence="2">Membrane</location>
        <topology evidence="2">Peripheral membrane protein</topology>
    </subcellularLocation>
</comment>
<reference evidence="13" key="1">
    <citation type="journal article" date="2019" name="Int. J. Syst. Evol. Microbiol.">
        <title>The Global Catalogue of Microorganisms (GCM) 10K type strain sequencing project: providing services to taxonomists for standard genome sequencing and annotation.</title>
        <authorList>
            <consortium name="The Broad Institute Genomics Platform"/>
            <consortium name="The Broad Institute Genome Sequencing Center for Infectious Disease"/>
            <person name="Wu L."/>
            <person name="Ma J."/>
        </authorList>
    </citation>
    <scope>NUCLEOTIDE SEQUENCE [LARGE SCALE GENOMIC DNA]</scope>
    <source>
        <strain evidence="13">CCM 7855</strain>
    </source>
</reference>
<evidence type="ECO:0000256" key="6">
    <source>
        <dbReference type="ARBA" id="ARBA00023065"/>
    </source>
</evidence>
<keyword evidence="5 10" id="KW-0375">Hydrogen ion transport</keyword>
<dbReference type="PROSITE" id="PS00153">
    <property type="entry name" value="ATPASE_GAMMA"/>
    <property type="match status" value="1"/>
</dbReference>
<dbReference type="InterPro" id="IPR035968">
    <property type="entry name" value="ATP_synth_F1_ATPase_gsu"/>
</dbReference>
<protein>
    <recommendedName>
        <fullName evidence="10">ATP synthase gamma chain</fullName>
    </recommendedName>
    <alternativeName>
        <fullName evidence="10">ATP synthase F1 sector gamma subunit</fullName>
    </alternativeName>
    <alternativeName>
        <fullName evidence="10">F-ATPase gamma subunit</fullName>
    </alternativeName>
</protein>
<sequence>MASIRELRSRIRSVQSTRKITKAQELIATSRITKAQARVTASKPYAEEMTSVLSELASKSATLDHPLLVERPEPKRAGVLVVTSDSGQCGGYNSNVLRATRELLALLRDEGKDPIIFVMGKKGLRYFTFRDLDVEGSWTGFSQQPRYSDAKTATDRLVDLFVAGSGTEVEETEEHHALEGLDELHLVYTRFVSMLSQVPEVRRIAPLVVSEDDGESDDSSSGGDDSSTEARNYSFEPGAETLLSALLPKYIATRVYAALLEAAASESAARRTAMKAATDNADELITDLSRQANQLRQAQITQEISEIVGGASALAK</sequence>